<keyword evidence="8 9" id="KW-0413">Isomerase</keyword>
<dbReference type="NCBIfam" id="NF002298">
    <property type="entry name" value="PRK01222.1-4"/>
    <property type="match status" value="1"/>
</dbReference>
<evidence type="ECO:0000256" key="4">
    <source>
        <dbReference type="ARBA" id="ARBA00022272"/>
    </source>
</evidence>
<evidence type="ECO:0000259" key="10">
    <source>
        <dbReference type="Pfam" id="PF00697"/>
    </source>
</evidence>
<feature type="domain" description="N-(5'phosphoribosyl) anthranilate isomerase (PRAI)" evidence="10">
    <location>
        <begin position="8"/>
        <end position="204"/>
    </location>
</feature>
<evidence type="ECO:0000256" key="1">
    <source>
        <dbReference type="ARBA" id="ARBA00001164"/>
    </source>
</evidence>
<evidence type="ECO:0000256" key="7">
    <source>
        <dbReference type="ARBA" id="ARBA00023141"/>
    </source>
</evidence>
<proteinExistence type="inferred from homology"/>
<evidence type="ECO:0000256" key="6">
    <source>
        <dbReference type="ARBA" id="ARBA00022822"/>
    </source>
</evidence>
<accession>A0ABV8V970</accession>
<dbReference type="InterPro" id="IPR044643">
    <property type="entry name" value="TrpF_fam"/>
</dbReference>
<dbReference type="Gene3D" id="3.20.20.70">
    <property type="entry name" value="Aldolase class I"/>
    <property type="match status" value="1"/>
</dbReference>
<dbReference type="Pfam" id="PF00697">
    <property type="entry name" value="PRAI"/>
    <property type="match status" value="1"/>
</dbReference>
<dbReference type="EMBL" id="JBHSCX010000021">
    <property type="protein sequence ID" value="MFC4364223.1"/>
    <property type="molecule type" value="Genomic_DNA"/>
</dbReference>
<dbReference type="SUPFAM" id="SSF51366">
    <property type="entry name" value="Ribulose-phoshate binding barrel"/>
    <property type="match status" value="1"/>
</dbReference>
<evidence type="ECO:0000256" key="5">
    <source>
        <dbReference type="ARBA" id="ARBA00022605"/>
    </source>
</evidence>
<comment type="similarity">
    <text evidence="9">Belongs to the TrpF family.</text>
</comment>
<dbReference type="PANTHER" id="PTHR42894:SF1">
    <property type="entry name" value="N-(5'-PHOSPHORIBOSYL)ANTHRANILATE ISOMERASE"/>
    <property type="match status" value="1"/>
</dbReference>
<dbReference type="PANTHER" id="PTHR42894">
    <property type="entry name" value="N-(5'-PHOSPHORIBOSYL)ANTHRANILATE ISOMERASE"/>
    <property type="match status" value="1"/>
</dbReference>
<reference evidence="12" key="1">
    <citation type="journal article" date="2019" name="Int. J. Syst. Evol. Microbiol.">
        <title>The Global Catalogue of Microorganisms (GCM) 10K type strain sequencing project: providing services to taxonomists for standard genome sequencing and annotation.</title>
        <authorList>
            <consortium name="The Broad Institute Genomics Platform"/>
            <consortium name="The Broad Institute Genome Sequencing Center for Infectious Disease"/>
            <person name="Wu L."/>
            <person name="Ma J."/>
        </authorList>
    </citation>
    <scope>NUCLEOTIDE SEQUENCE [LARGE SCALE GENOMIC DNA]</scope>
    <source>
        <strain evidence="12">CECT 8570</strain>
    </source>
</reference>
<dbReference type="HAMAP" id="MF_00135">
    <property type="entry name" value="PRAI"/>
    <property type="match status" value="1"/>
</dbReference>
<dbReference type="InterPro" id="IPR001240">
    <property type="entry name" value="PRAI_dom"/>
</dbReference>
<keyword evidence="7 9" id="KW-0057">Aromatic amino acid biosynthesis</keyword>
<organism evidence="11 12">
    <name type="scientific">Simiduia curdlanivorans</name>
    <dbReference type="NCBI Taxonomy" id="1492769"/>
    <lineage>
        <taxon>Bacteria</taxon>
        <taxon>Pseudomonadati</taxon>
        <taxon>Pseudomonadota</taxon>
        <taxon>Gammaproteobacteria</taxon>
        <taxon>Cellvibrionales</taxon>
        <taxon>Cellvibrionaceae</taxon>
        <taxon>Simiduia</taxon>
    </lineage>
</organism>
<evidence type="ECO:0000256" key="2">
    <source>
        <dbReference type="ARBA" id="ARBA00004664"/>
    </source>
</evidence>
<evidence type="ECO:0000256" key="8">
    <source>
        <dbReference type="ARBA" id="ARBA00023235"/>
    </source>
</evidence>
<sequence>MKQQRTRVKVCGLTSVDNALAVEACGVDAIGLVFYRPSPRWVATDMAAKIARALGPLTHKVGLFVNASAQDVEQVLAQVELSVLQFHGDEPDSFCQQFKRPFFKALRMQNGVDIGALMATYPSAAGFLLDAYKKGVPGGTGESFDWARVPKKCARPLLLAGGLTPLNVGAAIEQTAVYGVDVSGGVESAPGVKGIDLVRALIQQVQRADQSK</sequence>
<gene>
    <name evidence="9" type="primary">trpF</name>
    <name evidence="11" type="ORF">ACFOX3_18075</name>
</gene>
<keyword evidence="6 9" id="KW-0822">Tryptophan biosynthesis</keyword>
<keyword evidence="5 9" id="KW-0028">Amino-acid biosynthesis</keyword>
<dbReference type="RefSeq" id="WP_290262457.1">
    <property type="nucleotide sequence ID" value="NZ_JAUFQG010000004.1"/>
</dbReference>
<evidence type="ECO:0000256" key="3">
    <source>
        <dbReference type="ARBA" id="ARBA00012572"/>
    </source>
</evidence>
<protein>
    <recommendedName>
        <fullName evidence="4 9">N-(5'-phosphoribosyl)anthranilate isomerase</fullName>
        <shortName evidence="9">PRAI</shortName>
        <ecNumber evidence="3 9">5.3.1.24</ecNumber>
    </recommendedName>
</protein>
<evidence type="ECO:0000313" key="11">
    <source>
        <dbReference type="EMBL" id="MFC4364223.1"/>
    </source>
</evidence>
<comment type="caution">
    <text evidence="11">The sequence shown here is derived from an EMBL/GenBank/DDBJ whole genome shotgun (WGS) entry which is preliminary data.</text>
</comment>
<comment type="pathway">
    <text evidence="2 9">Amino-acid biosynthesis; L-tryptophan biosynthesis; L-tryptophan from chorismate: step 3/5.</text>
</comment>
<name>A0ABV8V970_9GAMM</name>
<dbReference type="Proteomes" id="UP001595840">
    <property type="component" value="Unassembled WGS sequence"/>
</dbReference>
<evidence type="ECO:0000256" key="9">
    <source>
        <dbReference type="HAMAP-Rule" id="MF_00135"/>
    </source>
</evidence>
<evidence type="ECO:0000313" key="12">
    <source>
        <dbReference type="Proteomes" id="UP001595840"/>
    </source>
</evidence>
<keyword evidence="12" id="KW-1185">Reference proteome</keyword>
<dbReference type="GO" id="GO:0004640">
    <property type="term" value="F:phosphoribosylanthranilate isomerase activity"/>
    <property type="evidence" value="ECO:0007669"/>
    <property type="project" value="UniProtKB-EC"/>
</dbReference>
<dbReference type="EC" id="5.3.1.24" evidence="3 9"/>
<dbReference type="InterPro" id="IPR011060">
    <property type="entry name" value="RibuloseP-bd_barrel"/>
</dbReference>
<dbReference type="InterPro" id="IPR013785">
    <property type="entry name" value="Aldolase_TIM"/>
</dbReference>
<comment type="catalytic activity">
    <reaction evidence="1 9">
        <text>N-(5-phospho-beta-D-ribosyl)anthranilate = 1-(2-carboxyphenylamino)-1-deoxy-D-ribulose 5-phosphate</text>
        <dbReference type="Rhea" id="RHEA:21540"/>
        <dbReference type="ChEBI" id="CHEBI:18277"/>
        <dbReference type="ChEBI" id="CHEBI:58613"/>
        <dbReference type="EC" id="5.3.1.24"/>
    </reaction>
</comment>
<dbReference type="CDD" id="cd00405">
    <property type="entry name" value="PRAI"/>
    <property type="match status" value="1"/>
</dbReference>